<proteinExistence type="predicted"/>
<reference evidence="1 2" key="1">
    <citation type="journal article" date="2018" name="Nat. Ecol. Evol.">
        <title>Pezizomycetes genomes reveal the molecular basis of ectomycorrhizal truffle lifestyle.</title>
        <authorList>
            <person name="Murat C."/>
            <person name="Payen T."/>
            <person name="Noel B."/>
            <person name="Kuo A."/>
            <person name="Morin E."/>
            <person name="Chen J."/>
            <person name="Kohler A."/>
            <person name="Krizsan K."/>
            <person name="Balestrini R."/>
            <person name="Da Silva C."/>
            <person name="Montanini B."/>
            <person name="Hainaut M."/>
            <person name="Levati E."/>
            <person name="Barry K.W."/>
            <person name="Belfiori B."/>
            <person name="Cichocki N."/>
            <person name="Clum A."/>
            <person name="Dockter R.B."/>
            <person name="Fauchery L."/>
            <person name="Guy J."/>
            <person name="Iotti M."/>
            <person name="Le Tacon F."/>
            <person name="Lindquist E.A."/>
            <person name="Lipzen A."/>
            <person name="Malagnac F."/>
            <person name="Mello A."/>
            <person name="Molinier V."/>
            <person name="Miyauchi S."/>
            <person name="Poulain J."/>
            <person name="Riccioni C."/>
            <person name="Rubini A."/>
            <person name="Sitrit Y."/>
            <person name="Splivallo R."/>
            <person name="Traeger S."/>
            <person name="Wang M."/>
            <person name="Zifcakova L."/>
            <person name="Wipf D."/>
            <person name="Zambonelli A."/>
            <person name="Paolocci F."/>
            <person name="Nowrousian M."/>
            <person name="Ottonello S."/>
            <person name="Baldrian P."/>
            <person name="Spatafora J.W."/>
            <person name="Henrissat B."/>
            <person name="Nagy L.G."/>
            <person name="Aury J.M."/>
            <person name="Wincker P."/>
            <person name="Grigoriev I.V."/>
            <person name="Bonfante P."/>
            <person name="Martin F.M."/>
        </authorList>
    </citation>
    <scope>NUCLEOTIDE SEQUENCE [LARGE SCALE GENOMIC DNA]</scope>
    <source>
        <strain evidence="1 2">RN42</strain>
    </source>
</reference>
<name>A0A3N4I6S7_ASCIM</name>
<dbReference type="STRING" id="1160509.A0A3N4I6S7"/>
<gene>
    <name evidence="1" type="ORF">BJ508DRAFT_310080</name>
</gene>
<dbReference type="EMBL" id="ML119725">
    <property type="protein sequence ID" value="RPA77494.1"/>
    <property type="molecule type" value="Genomic_DNA"/>
</dbReference>
<organism evidence="1 2">
    <name type="scientific">Ascobolus immersus RN42</name>
    <dbReference type="NCBI Taxonomy" id="1160509"/>
    <lineage>
        <taxon>Eukaryota</taxon>
        <taxon>Fungi</taxon>
        <taxon>Dikarya</taxon>
        <taxon>Ascomycota</taxon>
        <taxon>Pezizomycotina</taxon>
        <taxon>Pezizomycetes</taxon>
        <taxon>Pezizales</taxon>
        <taxon>Ascobolaceae</taxon>
        <taxon>Ascobolus</taxon>
    </lineage>
</organism>
<keyword evidence="2" id="KW-1185">Reference proteome</keyword>
<dbReference type="Proteomes" id="UP000275078">
    <property type="component" value="Unassembled WGS sequence"/>
</dbReference>
<dbReference type="AlphaFoldDB" id="A0A3N4I6S7"/>
<protein>
    <submittedName>
        <fullName evidence="1">Uncharacterized protein</fullName>
    </submittedName>
</protein>
<evidence type="ECO:0000313" key="2">
    <source>
        <dbReference type="Proteomes" id="UP000275078"/>
    </source>
</evidence>
<accession>A0A3N4I6S7</accession>
<sequence>MFLYLYDFDGTYRSSDEEASSTRIKPSRPDSEVDLCQIETISTIPVLANPAPHHEHWNTRQCSRRNVESVKRAIQTNGKAGIAACQTLIYGKADGYPTTRTSIQKYTVTKPARQTKVTTPFPTVSDVSTVYSTITETQPDKMETVFTTEYQFTQTEIAMQKVTTGTTVTTITENVTSTTTISSPPSPTSFPHSLRQYSYDDLYNACACSNIRKPTPKIKTRTSTRKITVFTTPTSTTTKTRKTTTSTLTSSTTTTILAESTFLTTTTLPAETKTVTEPYFLTSAILTLSTTTTIEVDATSSTTITSITIVTETITPSPSPTLDSKYATCGSPMTSVTRFAPGTHAVQIIDGISNDECCRRCVDARNCVGTVSHWYAAGNTRRCSQYIRSNVYMVPISMQCPLGVAPFFLEGNVPVNAEVDHYFRGPCARAP</sequence>
<evidence type="ECO:0000313" key="1">
    <source>
        <dbReference type="EMBL" id="RPA77494.1"/>
    </source>
</evidence>